<evidence type="ECO:0000313" key="3">
    <source>
        <dbReference type="Proteomes" id="UP000214688"/>
    </source>
</evidence>
<evidence type="ECO:0008006" key="4">
    <source>
        <dbReference type="Google" id="ProtNLM"/>
    </source>
</evidence>
<dbReference type="AlphaFoldDB" id="A0A223D0E3"/>
<evidence type="ECO:0000313" key="2">
    <source>
        <dbReference type="EMBL" id="ASS74806.1"/>
    </source>
</evidence>
<organism evidence="2 3">
    <name type="scientific">Tumebacillus algifaecis</name>
    <dbReference type="NCBI Taxonomy" id="1214604"/>
    <lineage>
        <taxon>Bacteria</taxon>
        <taxon>Bacillati</taxon>
        <taxon>Bacillota</taxon>
        <taxon>Bacilli</taxon>
        <taxon>Bacillales</taxon>
        <taxon>Alicyclobacillaceae</taxon>
        <taxon>Tumebacillus</taxon>
    </lineage>
</organism>
<dbReference type="Proteomes" id="UP000214688">
    <property type="component" value="Chromosome"/>
</dbReference>
<protein>
    <recommendedName>
        <fullName evidence="4">DUF5590 domain-containing protein</fullName>
    </recommendedName>
</protein>
<feature type="chain" id="PRO_5039274040" description="DUF5590 domain-containing protein" evidence="1">
    <location>
        <begin position="21"/>
        <end position="170"/>
    </location>
</feature>
<gene>
    <name evidence="2" type="ORF">CIG75_07320</name>
</gene>
<dbReference type="OrthoDB" id="2622464at2"/>
<accession>A0A223D0E3</accession>
<keyword evidence="3" id="KW-1185">Reference proteome</keyword>
<name>A0A223D0E3_9BACL</name>
<evidence type="ECO:0000256" key="1">
    <source>
        <dbReference type="SAM" id="SignalP"/>
    </source>
</evidence>
<feature type="signal peptide" evidence="1">
    <location>
        <begin position="1"/>
        <end position="20"/>
    </location>
</feature>
<proteinExistence type="predicted"/>
<dbReference type="KEGG" id="tab:CIG75_07320"/>
<dbReference type="RefSeq" id="WP_094236056.1">
    <property type="nucleotide sequence ID" value="NZ_CP022657.1"/>
</dbReference>
<keyword evidence="1" id="KW-0732">Signal</keyword>
<dbReference type="EMBL" id="CP022657">
    <property type="protein sequence ID" value="ASS74806.1"/>
    <property type="molecule type" value="Genomic_DNA"/>
</dbReference>
<reference evidence="2 3" key="1">
    <citation type="journal article" date="2015" name="Int. J. Syst. Evol. Microbiol.">
        <title>Tumebacillus algifaecis sp. nov., isolated from decomposing algal scum.</title>
        <authorList>
            <person name="Wu Y.F."/>
            <person name="Zhang B."/>
            <person name="Xing P."/>
            <person name="Wu Q.L."/>
            <person name="Liu S.J."/>
        </authorList>
    </citation>
    <scope>NUCLEOTIDE SEQUENCE [LARGE SCALE GENOMIC DNA]</scope>
    <source>
        <strain evidence="2 3">THMBR28</strain>
    </source>
</reference>
<sequence>MKRKFWLFLSLLLLPWFVNGCEISKEDVPQQQKQVTGPVVPLAEEGRKFAIDEKLMSDVEETQIVYTRFQKYGPQYLMVRGVDTDGREKIIWLSGNTSTGIRVVSETYIETFLTESRIREMVKDQGEIVDLFLAPNDRVEGKGKNQPIWYVEFGNGHVTYLNPETGEQLK</sequence>